<reference evidence="6" key="1">
    <citation type="submission" date="2020-08" db="EMBL/GenBank/DDBJ databases">
        <title>Genome public.</title>
        <authorList>
            <person name="Liu C."/>
            <person name="Sun Q."/>
        </authorList>
    </citation>
    <scope>NUCLEOTIDE SEQUENCE</scope>
    <source>
        <strain evidence="6">BX7</strain>
    </source>
</reference>
<dbReference type="CDD" id="cd05466">
    <property type="entry name" value="PBP2_LTTR_substrate"/>
    <property type="match status" value="1"/>
</dbReference>
<dbReference type="InterPro" id="IPR000847">
    <property type="entry name" value="LysR_HTH_N"/>
</dbReference>
<dbReference type="PANTHER" id="PTHR30346">
    <property type="entry name" value="TRANSCRIPTIONAL DUAL REGULATOR HCAR-RELATED"/>
    <property type="match status" value="1"/>
</dbReference>
<dbReference type="FunFam" id="1.10.10.10:FF:000001">
    <property type="entry name" value="LysR family transcriptional regulator"/>
    <property type="match status" value="1"/>
</dbReference>
<keyword evidence="7" id="KW-1185">Reference proteome</keyword>
<dbReference type="GO" id="GO:0003700">
    <property type="term" value="F:DNA-binding transcription factor activity"/>
    <property type="evidence" value="ECO:0007669"/>
    <property type="project" value="InterPro"/>
</dbReference>
<dbReference type="GO" id="GO:0032993">
    <property type="term" value="C:protein-DNA complex"/>
    <property type="evidence" value="ECO:0007669"/>
    <property type="project" value="TreeGrafter"/>
</dbReference>
<dbReference type="PROSITE" id="PS50931">
    <property type="entry name" value="HTH_LYSR"/>
    <property type="match status" value="1"/>
</dbReference>
<dbReference type="InterPro" id="IPR005119">
    <property type="entry name" value="LysR_subst-bd"/>
</dbReference>
<evidence type="ECO:0000313" key="7">
    <source>
        <dbReference type="Proteomes" id="UP000620366"/>
    </source>
</evidence>
<dbReference type="Pfam" id="PF03466">
    <property type="entry name" value="LysR_substrate"/>
    <property type="match status" value="1"/>
</dbReference>
<evidence type="ECO:0000313" key="6">
    <source>
        <dbReference type="EMBL" id="MBC8536416.1"/>
    </source>
</evidence>
<dbReference type="Pfam" id="PF00126">
    <property type="entry name" value="HTH_1"/>
    <property type="match status" value="1"/>
</dbReference>
<sequence>MDLYSMRYIIAVAEHENFSLAAQACHVGQPALSQQVAKAESELGVQLFSRGSRGVTLTQAGQEFVRRAREIIQQADALHAEMAKFSGVQKGSLNLGIITSLQCIDFGGMLSAFCSTYPNISVNIVQGGTHQLIERLVDRSLDVSIMNRPVNHLPSQLHFQKLGEDRYSLAIPIPHRLAARTSVSLSELREEHFIFHQSNQVASELCLQACRRAGFEPNIVCRSSSPTTSLYMVQGGLGVALLPSEEFRHRSITGVRELKIREPIVKEVGISWRRDAASPLIDAAVSFSQQWTR</sequence>
<dbReference type="EMBL" id="JACRSP010000002">
    <property type="protein sequence ID" value="MBC8536416.1"/>
    <property type="molecule type" value="Genomic_DNA"/>
</dbReference>
<comment type="caution">
    <text evidence="6">The sequence shown here is derived from an EMBL/GenBank/DDBJ whole genome shotgun (WGS) entry which is preliminary data.</text>
</comment>
<dbReference type="Gene3D" id="3.40.190.290">
    <property type="match status" value="1"/>
</dbReference>
<gene>
    <name evidence="6" type="ORF">H8695_06885</name>
</gene>
<dbReference type="InterPro" id="IPR036390">
    <property type="entry name" value="WH_DNA-bd_sf"/>
</dbReference>
<dbReference type="Gene3D" id="1.10.10.10">
    <property type="entry name" value="Winged helix-like DNA-binding domain superfamily/Winged helix DNA-binding domain"/>
    <property type="match status" value="1"/>
</dbReference>
<dbReference type="InterPro" id="IPR036388">
    <property type="entry name" value="WH-like_DNA-bd_sf"/>
</dbReference>
<proteinExistence type="inferred from homology"/>
<keyword evidence="2" id="KW-0805">Transcription regulation</keyword>
<dbReference type="PANTHER" id="PTHR30346:SF28">
    <property type="entry name" value="HTH-TYPE TRANSCRIPTIONAL REGULATOR CYNR"/>
    <property type="match status" value="1"/>
</dbReference>
<comment type="similarity">
    <text evidence="1">Belongs to the LysR transcriptional regulatory family.</text>
</comment>
<dbReference type="Proteomes" id="UP000620366">
    <property type="component" value="Unassembled WGS sequence"/>
</dbReference>
<organism evidence="6 7">
    <name type="scientific">Feifania hominis</name>
    <dbReference type="NCBI Taxonomy" id="2763660"/>
    <lineage>
        <taxon>Bacteria</taxon>
        <taxon>Bacillati</taxon>
        <taxon>Bacillota</taxon>
        <taxon>Clostridia</taxon>
        <taxon>Eubacteriales</taxon>
        <taxon>Feifaniaceae</taxon>
        <taxon>Feifania</taxon>
    </lineage>
</organism>
<evidence type="ECO:0000259" key="5">
    <source>
        <dbReference type="PROSITE" id="PS50931"/>
    </source>
</evidence>
<dbReference type="GO" id="GO:0003677">
    <property type="term" value="F:DNA binding"/>
    <property type="evidence" value="ECO:0007669"/>
    <property type="project" value="UniProtKB-KW"/>
</dbReference>
<evidence type="ECO:0000256" key="4">
    <source>
        <dbReference type="ARBA" id="ARBA00023163"/>
    </source>
</evidence>
<name>A0A926DDX5_9FIRM</name>
<dbReference type="SUPFAM" id="SSF46785">
    <property type="entry name" value="Winged helix' DNA-binding domain"/>
    <property type="match status" value="1"/>
</dbReference>
<evidence type="ECO:0000256" key="1">
    <source>
        <dbReference type="ARBA" id="ARBA00009437"/>
    </source>
</evidence>
<evidence type="ECO:0000256" key="3">
    <source>
        <dbReference type="ARBA" id="ARBA00023125"/>
    </source>
</evidence>
<dbReference type="PRINTS" id="PR00039">
    <property type="entry name" value="HTHLYSR"/>
</dbReference>
<evidence type="ECO:0000256" key="2">
    <source>
        <dbReference type="ARBA" id="ARBA00023015"/>
    </source>
</evidence>
<dbReference type="SUPFAM" id="SSF53850">
    <property type="entry name" value="Periplasmic binding protein-like II"/>
    <property type="match status" value="1"/>
</dbReference>
<dbReference type="RefSeq" id="WP_249300239.1">
    <property type="nucleotide sequence ID" value="NZ_JACRSP010000002.1"/>
</dbReference>
<dbReference type="AlphaFoldDB" id="A0A926DDX5"/>
<keyword evidence="4" id="KW-0804">Transcription</keyword>
<protein>
    <submittedName>
        <fullName evidence="6">LysR family transcriptional regulator</fullName>
    </submittedName>
</protein>
<accession>A0A926DDX5</accession>
<keyword evidence="3" id="KW-0238">DNA-binding</keyword>
<feature type="domain" description="HTH lysR-type" evidence="5">
    <location>
        <begin position="1"/>
        <end position="58"/>
    </location>
</feature>